<organism evidence="1 2">
    <name type="scientific">Gigaspora margarita</name>
    <dbReference type="NCBI Taxonomy" id="4874"/>
    <lineage>
        <taxon>Eukaryota</taxon>
        <taxon>Fungi</taxon>
        <taxon>Fungi incertae sedis</taxon>
        <taxon>Mucoromycota</taxon>
        <taxon>Glomeromycotina</taxon>
        <taxon>Glomeromycetes</taxon>
        <taxon>Diversisporales</taxon>
        <taxon>Gigasporaceae</taxon>
        <taxon>Gigaspora</taxon>
    </lineage>
</organism>
<comment type="caution">
    <text evidence="1">The sequence shown here is derived from an EMBL/GenBank/DDBJ whole genome shotgun (WGS) entry which is preliminary data.</text>
</comment>
<sequence>MHIKCGNSLHSLNRELGNSVTRTNLMNNHKSIVLEDIFLDMIYSQLTISNWLDLDKPGPYALFPI</sequence>
<evidence type="ECO:0000313" key="2">
    <source>
        <dbReference type="Proteomes" id="UP000789901"/>
    </source>
</evidence>
<evidence type="ECO:0000313" key="1">
    <source>
        <dbReference type="EMBL" id="CAG8509719.1"/>
    </source>
</evidence>
<gene>
    <name evidence="1" type="ORF">GMARGA_LOCUS2620</name>
</gene>
<dbReference type="EMBL" id="CAJVQB010000843">
    <property type="protein sequence ID" value="CAG8509719.1"/>
    <property type="molecule type" value="Genomic_DNA"/>
</dbReference>
<accession>A0ABM8W2R4</accession>
<dbReference type="Proteomes" id="UP000789901">
    <property type="component" value="Unassembled WGS sequence"/>
</dbReference>
<proteinExistence type="predicted"/>
<reference evidence="1 2" key="1">
    <citation type="submission" date="2021-06" db="EMBL/GenBank/DDBJ databases">
        <authorList>
            <person name="Kallberg Y."/>
            <person name="Tangrot J."/>
            <person name="Rosling A."/>
        </authorList>
    </citation>
    <scope>NUCLEOTIDE SEQUENCE [LARGE SCALE GENOMIC DNA]</scope>
    <source>
        <strain evidence="1 2">120-4 pot B 10/14</strain>
    </source>
</reference>
<name>A0ABM8W2R4_GIGMA</name>
<keyword evidence="2" id="KW-1185">Reference proteome</keyword>
<protein>
    <submittedName>
        <fullName evidence="1">22949_t:CDS:1</fullName>
    </submittedName>
</protein>